<dbReference type="EMBL" id="JAUEPU010000015">
    <property type="protein sequence ID" value="KAK0496402.1"/>
    <property type="molecule type" value="Genomic_DNA"/>
</dbReference>
<keyword evidence="2" id="KW-1185">Reference proteome</keyword>
<organism evidence="1 2">
    <name type="scientific">Armillaria luteobubalina</name>
    <dbReference type="NCBI Taxonomy" id="153913"/>
    <lineage>
        <taxon>Eukaryota</taxon>
        <taxon>Fungi</taxon>
        <taxon>Dikarya</taxon>
        <taxon>Basidiomycota</taxon>
        <taxon>Agaricomycotina</taxon>
        <taxon>Agaricomycetes</taxon>
        <taxon>Agaricomycetidae</taxon>
        <taxon>Agaricales</taxon>
        <taxon>Marasmiineae</taxon>
        <taxon>Physalacriaceae</taxon>
        <taxon>Armillaria</taxon>
    </lineage>
</organism>
<evidence type="ECO:0000313" key="1">
    <source>
        <dbReference type="EMBL" id="KAK0496402.1"/>
    </source>
</evidence>
<proteinExistence type="predicted"/>
<dbReference type="Proteomes" id="UP001175228">
    <property type="component" value="Unassembled WGS sequence"/>
</dbReference>
<evidence type="ECO:0000313" key="2">
    <source>
        <dbReference type="Proteomes" id="UP001175228"/>
    </source>
</evidence>
<gene>
    <name evidence="1" type="ORF">EDD18DRAFT_205744</name>
</gene>
<name>A0AA39Q527_9AGAR</name>
<sequence>MRYLESISQFSALQMIRMNIRNDYDCFRVCLRAPRLWNASLHALGKHQINLRPGITHFSGSITCLEDLHFLSKLPNLRRCQLEANLAEKEAPVVTVAHLTHLYADIHALEVLSAPLLGSLVVHLRTRRMRIGPRLNFPQETLIRFLHRSKCHLESLSVSEDLFTSDPATGISILEACSTISRLKLELTMRRGNFGIVEALTSPSVLPNLQHLILLMPPSAGDQWNAILRMARSRRDAGMLNLVEIQFSCLSTVGEQRYGARLVGGMRLQIGALTQDDFEMRIVKWLPSFEDPVSLEHLFGGPGDIFTLLM</sequence>
<dbReference type="AlphaFoldDB" id="A0AA39Q527"/>
<comment type="caution">
    <text evidence="1">The sequence shown here is derived from an EMBL/GenBank/DDBJ whole genome shotgun (WGS) entry which is preliminary data.</text>
</comment>
<protein>
    <submittedName>
        <fullName evidence="1">Uncharacterized protein</fullName>
    </submittedName>
</protein>
<reference evidence="1" key="1">
    <citation type="submission" date="2023-06" db="EMBL/GenBank/DDBJ databases">
        <authorList>
            <consortium name="Lawrence Berkeley National Laboratory"/>
            <person name="Ahrendt S."/>
            <person name="Sahu N."/>
            <person name="Indic B."/>
            <person name="Wong-Bajracharya J."/>
            <person name="Merenyi Z."/>
            <person name="Ke H.-M."/>
            <person name="Monk M."/>
            <person name="Kocsube S."/>
            <person name="Drula E."/>
            <person name="Lipzen A."/>
            <person name="Balint B."/>
            <person name="Henrissat B."/>
            <person name="Andreopoulos B."/>
            <person name="Martin F.M."/>
            <person name="Harder C.B."/>
            <person name="Rigling D."/>
            <person name="Ford K.L."/>
            <person name="Foster G.D."/>
            <person name="Pangilinan J."/>
            <person name="Papanicolaou A."/>
            <person name="Barry K."/>
            <person name="LaButti K."/>
            <person name="Viragh M."/>
            <person name="Koriabine M."/>
            <person name="Yan M."/>
            <person name="Riley R."/>
            <person name="Champramary S."/>
            <person name="Plett K.L."/>
            <person name="Tsai I.J."/>
            <person name="Slot J."/>
            <person name="Sipos G."/>
            <person name="Plett J."/>
            <person name="Nagy L.G."/>
            <person name="Grigoriev I.V."/>
        </authorList>
    </citation>
    <scope>NUCLEOTIDE SEQUENCE</scope>
    <source>
        <strain evidence="1">HWK02</strain>
    </source>
</reference>
<accession>A0AA39Q527</accession>